<reference evidence="2 3" key="1">
    <citation type="submission" date="2018-07" db="EMBL/GenBank/DDBJ databases">
        <title>Genomic Encyclopedia of Archaeal and Bacterial Type Strains, Phase II (KMG-II): from individual species to whole genera.</title>
        <authorList>
            <person name="Goeker M."/>
        </authorList>
    </citation>
    <scope>NUCLEOTIDE SEQUENCE [LARGE SCALE GENOMIC DNA]</scope>
    <source>
        <strain evidence="2 3">DSM 25795</strain>
    </source>
</reference>
<organism evidence="2 3">
    <name type="scientific">Flavobacterium cutihirudinis</name>
    <dbReference type="NCBI Taxonomy" id="1265740"/>
    <lineage>
        <taxon>Bacteria</taxon>
        <taxon>Pseudomonadati</taxon>
        <taxon>Bacteroidota</taxon>
        <taxon>Flavobacteriia</taxon>
        <taxon>Flavobacteriales</taxon>
        <taxon>Flavobacteriaceae</taxon>
        <taxon>Flavobacterium</taxon>
    </lineage>
</organism>
<dbReference type="EMBL" id="QRDQ01000007">
    <property type="protein sequence ID" value="RED26204.1"/>
    <property type="molecule type" value="Genomic_DNA"/>
</dbReference>
<keyword evidence="3" id="KW-1185">Reference proteome</keyword>
<sequence>MEKKIIWSKTSLRQLEKIYFYLFKETKSKNIPDKIIDSLYNSVSILGTNWEIYELDELKIPNHINYRAYEIYNYRISYKITLKEIHILRIRHTSRNPKKL</sequence>
<dbReference type="AlphaFoldDB" id="A0A3D9FZ30"/>
<protein>
    <submittedName>
        <fullName evidence="2">Plasmid stabilization system protein ParE</fullName>
    </submittedName>
</protein>
<evidence type="ECO:0000313" key="2">
    <source>
        <dbReference type="EMBL" id="RED26204.1"/>
    </source>
</evidence>
<name>A0A3D9FZ30_9FLAO</name>
<comment type="caution">
    <text evidence="2">The sequence shown here is derived from an EMBL/GenBank/DDBJ whole genome shotgun (WGS) entry which is preliminary data.</text>
</comment>
<keyword evidence="1" id="KW-1277">Toxin-antitoxin system</keyword>
<evidence type="ECO:0000313" key="3">
    <source>
        <dbReference type="Proteomes" id="UP000257004"/>
    </source>
</evidence>
<accession>A0A3D9FZ30</accession>
<dbReference type="Proteomes" id="UP000257004">
    <property type="component" value="Unassembled WGS sequence"/>
</dbReference>
<gene>
    <name evidence="2" type="ORF">BD847_0118</name>
</gene>
<dbReference type="Gene3D" id="3.30.2310.20">
    <property type="entry name" value="RelE-like"/>
    <property type="match status" value="1"/>
</dbReference>
<dbReference type="InterPro" id="IPR035093">
    <property type="entry name" value="RelE/ParE_toxin_dom_sf"/>
</dbReference>
<evidence type="ECO:0000256" key="1">
    <source>
        <dbReference type="ARBA" id="ARBA00022649"/>
    </source>
</evidence>
<proteinExistence type="predicted"/>
<dbReference type="InterPro" id="IPR007712">
    <property type="entry name" value="RelE/ParE_toxin"/>
</dbReference>
<dbReference type="RefSeq" id="WP_115886323.1">
    <property type="nucleotide sequence ID" value="NZ_QRDQ01000007.1"/>
</dbReference>
<dbReference type="Pfam" id="PF05016">
    <property type="entry name" value="ParE_toxin"/>
    <property type="match status" value="1"/>
</dbReference>
<dbReference type="OrthoDB" id="962256at2"/>